<gene>
    <name evidence="2" type="ORF">R1flu_024096</name>
</gene>
<proteinExistence type="predicted"/>
<reference evidence="2 3" key="1">
    <citation type="submission" date="2024-09" db="EMBL/GenBank/DDBJ databases">
        <title>Chromosome-scale assembly of Riccia fluitans.</title>
        <authorList>
            <person name="Paukszto L."/>
            <person name="Sawicki J."/>
            <person name="Karawczyk K."/>
            <person name="Piernik-Szablinska J."/>
            <person name="Szczecinska M."/>
            <person name="Mazdziarz M."/>
        </authorList>
    </citation>
    <scope>NUCLEOTIDE SEQUENCE [LARGE SCALE GENOMIC DNA]</scope>
    <source>
        <strain evidence="2">Rf_01</strain>
        <tissue evidence="2">Aerial parts of the thallus</tissue>
    </source>
</reference>
<dbReference type="EMBL" id="JBHFFA010000007">
    <property type="protein sequence ID" value="KAL2612404.1"/>
    <property type="molecule type" value="Genomic_DNA"/>
</dbReference>
<dbReference type="Proteomes" id="UP001605036">
    <property type="component" value="Unassembled WGS sequence"/>
</dbReference>
<protein>
    <submittedName>
        <fullName evidence="2">Uncharacterized protein</fullName>
    </submittedName>
</protein>
<evidence type="ECO:0000313" key="2">
    <source>
        <dbReference type="EMBL" id="KAL2612404.1"/>
    </source>
</evidence>
<dbReference type="AlphaFoldDB" id="A0ABD1XUD2"/>
<organism evidence="2 3">
    <name type="scientific">Riccia fluitans</name>
    <dbReference type="NCBI Taxonomy" id="41844"/>
    <lineage>
        <taxon>Eukaryota</taxon>
        <taxon>Viridiplantae</taxon>
        <taxon>Streptophyta</taxon>
        <taxon>Embryophyta</taxon>
        <taxon>Marchantiophyta</taxon>
        <taxon>Marchantiopsida</taxon>
        <taxon>Marchantiidae</taxon>
        <taxon>Marchantiales</taxon>
        <taxon>Ricciaceae</taxon>
        <taxon>Riccia</taxon>
    </lineage>
</organism>
<name>A0ABD1XUD2_9MARC</name>
<evidence type="ECO:0000256" key="1">
    <source>
        <dbReference type="SAM" id="MobiDB-lite"/>
    </source>
</evidence>
<feature type="region of interest" description="Disordered" evidence="1">
    <location>
        <begin position="119"/>
        <end position="145"/>
    </location>
</feature>
<keyword evidence="3" id="KW-1185">Reference proteome</keyword>
<feature type="compositionally biased region" description="Polar residues" evidence="1">
    <location>
        <begin position="125"/>
        <end position="139"/>
    </location>
</feature>
<accession>A0ABD1XUD2</accession>
<comment type="caution">
    <text evidence="2">The sequence shown here is derived from an EMBL/GenBank/DDBJ whole genome shotgun (WGS) entry which is preliminary data.</text>
</comment>
<evidence type="ECO:0000313" key="3">
    <source>
        <dbReference type="Proteomes" id="UP001605036"/>
    </source>
</evidence>
<sequence>MSSNGGMEEDLEHDEDDEIRAYFRGRKLHSVGHRDERLREALAEVVRIATEQRLAASHPGQHEPSIPYEPPEDIVIQYGNRHEVNDQLGRRNKADRIRPDADERAPQRELDMVDPPIAIRVPPSHDQTPVTRISNQPSYTRPAMDGLGISREISGVRGQKNRVHIDDELEDFGSSFDHVNSGSRSQRRADDHRLIRHQPGVEFEGTTGIPEDEQVHRHEPKIAVPSVHNPSFDFLSPELERLIADVRADPSLHVPESRYDRAYGTRTPGEGDIRFTPEPGDIIVRARPLPDGSFVQYYTRDVSPLQAGDRLIRIFIDNSTDFNQTELFSELHMCLGNEGGPSPRFLYFGKAEEITSALRG</sequence>